<dbReference type="GO" id="GO:0008270">
    <property type="term" value="F:zinc ion binding"/>
    <property type="evidence" value="ECO:0007669"/>
    <property type="project" value="InterPro"/>
</dbReference>
<feature type="compositionally biased region" description="Basic and acidic residues" evidence="1">
    <location>
        <begin position="17"/>
        <end position="36"/>
    </location>
</feature>
<evidence type="ECO:0000259" key="2">
    <source>
        <dbReference type="SMART" id="SM00343"/>
    </source>
</evidence>
<evidence type="ECO:0000256" key="1">
    <source>
        <dbReference type="SAM" id="MobiDB-lite"/>
    </source>
</evidence>
<dbReference type="Proteomes" id="UP001249851">
    <property type="component" value="Unassembled WGS sequence"/>
</dbReference>
<organism evidence="3 4">
    <name type="scientific">Acropora cervicornis</name>
    <name type="common">Staghorn coral</name>
    <dbReference type="NCBI Taxonomy" id="6130"/>
    <lineage>
        <taxon>Eukaryota</taxon>
        <taxon>Metazoa</taxon>
        <taxon>Cnidaria</taxon>
        <taxon>Anthozoa</taxon>
        <taxon>Hexacorallia</taxon>
        <taxon>Scleractinia</taxon>
        <taxon>Astrocoeniina</taxon>
        <taxon>Acroporidae</taxon>
        <taxon>Acropora</taxon>
    </lineage>
</organism>
<dbReference type="EMBL" id="JARQWQ010000052">
    <property type="protein sequence ID" value="KAK2557012.1"/>
    <property type="molecule type" value="Genomic_DNA"/>
</dbReference>
<dbReference type="PANTHER" id="PTHR47331">
    <property type="entry name" value="PHD-TYPE DOMAIN-CONTAINING PROTEIN"/>
    <property type="match status" value="1"/>
</dbReference>
<gene>
    <name evidence="3" type="ORF">P5673_020859</name>
</gene>
<reference evidence="3" key="1">
    <citation type="journal article" date="2023" name="G3 (Bethesda)">
        <title>Whole genome assembly and annotation of the endangered Caribbean coral Acropora cervicornis.</title>
        <authorList>
            <person name="Selwyn J.D."/>
            <person name="Vollmer S.V."/>
        </authorList>
    </citation>
    <scope>NUCLEOTIDE SEQUENCE</scope>
    <source>
        <strain evidence="3">K2</strain>
    </source>
</reference>
<evidence type="ECO:0000313" key="3">
    <source>
        <dbReference type="EMBL" id="KAK2557012.1"/>
    </source>
</evidence>
<name>A0AAD9V0W0_ACRCE</name>
<accession>A0AAD9V0W0</accession>
<dbReference type="PANTHER" id="PTHR47331:SF5">
    <property type="entry name" value="RIBONUCLEASE H"/>
    <property type="match status" value="1"/>
</dbReference>
<sequence length="241" mass="27622">YDTVAPPTGQVFNQRELSSKSKEPKSCNHEKGDDRIGQQNKATQALKIAKTKEIIPKRDRQALERLQLSISSLASAVDELKLKMEEGKISQGESEEEIALWGEEIEANLERADNTTRRIHDAIKAIDLEEQEREAMEKHKKNMDMGERISVKSNPKQLMPTRVFKTHSQLETRTGNQQCVYCEDQNHRSVKCTKVTETGERRRILSEKRLCYNCTGGNHRADDCKSRLRCQKCSCKHHTSI</sequence>
<dbReference type="SMART" id="SM00343">
    <property type="entry name" value="ZnF_C2HC"/>
    <property type="match status" value="2"/>
</dbReference>
<comment type="caution">
    <text evidence="3">The sequence shown here is derived from an EMBL/GenBank/DDBJ whole genome shotgun (WGS) entry which is preliminary data.</text>
</comment>
<feature type="region of interest" description="Disordered" evidence="1">
    <location>
        <begin position="1"/>
        <end position="41"/>
    </location>
</feature>
<reference evidence="3" key="2">
    <citation type="journal article" date="2023" name="Science">
        <title>Genomic signatures of disease resistance in endangered staghorn corals.</title>
        <authorList>
            <person name="Vollmer S.V."/>
            <person name="Selwyn J.D."/>
            <person name="Despard B.A."/>
            <person name="Roesel C.L."/>
        </authorList>
    </citation>
    <scope>NUCLEOTIDE SEQUENCE</scope>
    <source>
        <strain evidence="3">K2</strain>
    </source>
</reference>
<proteinExistence type="predicted"/>
<feature type="non-terminal residue" evidence="3">
    <location>
        <position position="241"/>
    </location>
</feature>
<feature type="non-terminal residue" evidence="3">
    <location>
        <position position="1"/>
    </location>
</feature>
<dbReference type="InterPro" id="IPR001878">
    <property type="entry name" value="Znf_CCHC"/>
</dbReference>
<feature type="domain" description="CCHC-type" evidence="2">
    <location>
        <begin position="210"/>
        <end position="226"/>
    </location>
</feature>
<feature type="domain" description="CCHC-type" evidence="2">
    <location>
        <begin position="178"/>
        <end position="194"/>
    </location>
</feature>
<evidence type="ECO:0000313" key="4">
    <source>
        <dbReference type="Proteomes" id="UP001249851"/>
    </source>
</evidence>
<dbReference type="AlphaFoldDB" id="A0AAD9V0W0"/>
<keyword evidence="4" id="KW-1185">Reference proteome</keyword>
<dbReference type="GO" id="GO:0003676">
    <property type="term" value="F:nucleic acid binding"/>
    <property type="evidence" value="ECO:0007669"/>
    <property type="project" value="InterPro"/>
</dbReference>
<protein>
    <recommendedName>
        <fullName evidence="2">CCHC-type domain-containing protein</fullName>
    </recommendedName>
</protein>